<dbReference type="RefSeq" id="XP_034267338.1">
    <property type="nucleotide sequence ID" value="XM_034411447.2"/>
</dbReference>
<dbReference type="FunFam" id="2.60.40.60:FF:000080">
    <property type="entry name" value="FAT atypical cadherin 1"/>
    <property type="match status" value="1"/>
</dbReference>
<keyword evidence="4" id="KW-0732">Signal</keyword>
<feature type="domain" description="Cadherin" evidence="15">
    <location>
        <begin position="1448"/>
        <end position="1549"/>
    </location>
</feature>
<dbReference type="FunFam" id="2.60.40.60:FF:000267">
    <property type="entry name" value="Dachsous cadherin-related 2"/>
    <property type="match status" value="1"/>
</dbReference>
<accession>A0A6P9B905</accession>
<feature type="domain" description="Cadherin" evidence="15">
    <location>
        <begin position="1653"/>
        <end position="1757"/>
    </location>
</feature>
<organism evidence="16 17">
    <name type="scientific">Pantherophis guttatus</name>
    <name type="common">Corn snake</name>
    <name type="synonym">Elaphe guttata</name>
    <dbReference type="NCBI Taxonomy" id="94885"/>
    <lineage>
        <taxon>Eukaryota</taxon>
        <taxon>Metazoa</taxon>
        <taxon>Chordata</taxon>
        <taxon>Craniata</taxon>
        <taxon>Vertebrata</taxon>
        <taxon>Euteleostomi</taxon>
        <taxon>Lepidosauria</taxon>
        <taxon>Squamata</taxon>
        <taxon>Bifurcata</taxon>
        <taxon>Unidentata</taxon>
        <taxon>Episquamata</taxon>
        <taxon>Toxicofera</taxon>
        <taxon>Serpentes</taxon>
        <taxon>Colubroidea</taxon>
        <taxon>Colubridae</taxon>
        <taxon>Colubrinae</taxon>
        <taxon>Pantherophis</taxon>
    </lineage>
</organism>
<dbReference type="Gene3D" id="2.60.40.60">
    <property type="entry name" value="Cadherins"/>
    <property type="match status" value="27"/>
</dbReference>
<feature type="domain" description="Cadherin" evidence="15">
    <location>
        <begin position="1557"/>
        <end position="1652"/>
    </location>
</feature>
<feature type="domain" description="Cadherin" evidence="15">
    <location>
        <begin position="2813"/>
        <end position="2921"/>
    </location>
</feature>
<feature type="domain" description="Cadherin" evidence="15">
    <location>
        <begin position="489"/>
        <end position="596"/>
    </location>
</feature>
<dbReference type="FunFam" id="2.60.40.60:FF:000211">
    <property type="entry name" value="Dachsous cadherin-related 2"/>
    <property type="match status" value="1"/>
</dbReference>
<dbReference type="Proteomes" id="UP001652622">
    <property type="component" value="Unplaced"/>
</dbReference>
<dbReference type="GO" id="GO:0005509">
    <property type="term" value="F:calcium ion binding"/>
    <property type="evidence" value="ECO:0007669"/>
    <property type="project" value="UniProtKB-UniRule"/>
</dbReference>
<dbReference type="GeneID" id="117662149"/>
<sequence>MELRCLALKMRKGRRKPRGRPALKPWIAGRWPIPLWLCLCIAGECSGQVYHLSLGVDEELPADTLVGDISAGLPPGEAHPGGFFLSEGSGESALLADFHVHTDTGLILTARPLDRERTARYSFAAATPRGAIVQVEIAVADVNDHAPRFPRDLAHLGVSELSPPGSAFRLPAARDPDEGSFGIQGYSLLPWGQDGSAEEEEAPFFQVRYGAPSDPLELLLLRRLDREQAATHRLLVEAWDGGSPRRSGRLGVEIQVLDENDNAPAFGQREYRARLREDAPAGTSVCRVCATDPDLGVNGEVRYALSRRQGDSSAEIYFEVGERSGLLRLRRPLDRELRASHRLAVEARDGGAQPEMVTAWVSVEVLDVNDNPPVIRLLYLTEAGAKISEGARSGDYVARVSVSDPDEQPGGGGGGVALSLEGGEGAFSLRRSGDGGVYFLCVDGPLDRETRQAYELRLTAVDAGVPPLSSRHVLALRVADRNDQAPAFAQPRYRATVSEAASPGAVVLRLSASDADEPGSRNSQVRYALAPSQPHGALFHLDPLSGVLSLRAALDREREALVQLWALARDLGAPPLSASCLVSVAVADANDNEPVFKRQVYTVSLAEHSEVGYCLLQVKATDQDSGHFGYIEYFLYNGFHSYEKSEAFQIDVNTGCIYVSQDIDREEDPSTYDFLVKAIDGGGLSAQAFVHIVIEDINDNLPIFNPVIYVINISSHTQPGTEITKLLATDKDSGLYGAVTYKLVPGYFSSLFKVDPSTGTVYLISSLTNADCSSVLLTVSAQDGGGLRSDVDADVTVGIFQTAVAPAVFEHSSYSFSITEDAPKGSSVGTVKARKPLNFLDTVSYRISSGNSHGIFTIDSHSGIIHTKKQLDHETHDHILLTVQSQLGSSSIFSSAQVNITLIDINDNHPVFMIEYDQIYLSQSTLPGTALYIAHAEDKDSGLNGLIRYAIVSSQSSIFTIDPALGILYLTRDLSGHKQHEHVVVHIIAEDHGNPSLSSVLILGVLIDKQKGSPVLTFEKLLYQVEVSERSCLGARILQIRAWKLNSHHISATLTYSLEHNIDSVSFKIDPETGMVYLHNPLDYEHLQTHTFRAFVTSSMDKSVQNASTLIIISVIDENDNSPVFLYDVYFIEVEERVLPQGVIGTIKAIDKDSGKNGQLSYFILSNDNYFRINSNTGEIINWVALDYEQQVQHHLIALVTDHGVPQLNATVSVYISVMDVNDNHPCFSQDLLRFKVLERQPAGTRVASIFAKDLDSGNNGIVLYLLSSEESLGHFQIDSSSGELRTTKALLYNWHSNYRMVIKAIDKGDPSLQGETVINIEVIPLGKGISYSSQYIRHFAIPEDFRPGQVMGSLKLPDQHLYPNRKQHFIIPEEDSDIPFEIDNATGDLFLSKALDYEAISHYFFRVVVTDCLNSSPQNETVFLSIDVEDQNDYLPSFQNNFIVIGIEENVPVGTLVYTFSARDGDGSFLNRNLQYSMHSNYLTENSFFIHPIYGTLITAVSLDREITPFFVLTVLASNQAVSLTEHNQCSLTAKIVILDVNDNSPSFVSSPVSYIREDAEVGSIAHHIIAHDPDQGMNGQVTYLLSSNEDHAFFIDKATGVLTTVFALDRENQEYYTLKVVALDNGNPALSATQNLIVIVLDVNDEAPIFTKAIYEASVWENSAPGVLGIKVEAIDKDSGINSLLKYDILPGPAYENFQINSSTGEIRTITLLDREIREVLHIKVLVQDGGTPSLSSTASIIFRVLDENDHTPKIIFPASDIQILENQLPSTITTLLAVDDDIANNGIVQYQIIGGNTGGHFALHKTTGDLFTTCSLDREIVNNFTLVIECFDLGNPARSSVMELQIRVLDENDNSPSFTRNHYQAIISEDIEEKSSILELFAADADEGPNGKVVYTLMDETLGLFTINRTSGVVITNKPLDRERQSQYIFKGIATDSDVRQPRSASVTIIIQIEDVNDNNPFFLENPLKVQVSSQTPVNQAIATVQSRDLDLGLNGTVKFRFVTPATMFEMDSNTGEIFLKEPVSYDGLFTHLLIVACDQGIPARIATAVVIISSKAHMEIISFSHTQYEAVVPENSEMGTSVFTVAAHDQSLLENNVKYTIISEHEDIFYIHPITGEITVKRTEFLDYEIRKEVHFSVLAENSMASAVCGVTVFLQDINDNAPQIEQSYIRASVWEAQAYDAYITQIYATDSDSGRNGEIEYSILFGNINEVFLIDSARGIIFTNMALDREDISLYRLVVQAADKGIPGLFAICTVEIEVVDINDNAPTLQPFDVIHLSESTPVGFLLMQVVANDTDLGPPLHYSFAEGYNHGKEFAIDQLKGTITLVKALDFETNTHLELFINVSDSVHQTIKQLQILVADVNDNPPVFIQDAYQVIIPECRYIDDSVLTVHATDKDSEHNGKIFYRMISVSDTFFIDPQNGSLFLVKPLTYQFSNPEIRLLVEAVDHGKPPLTAMTSVTVQIQAMNTYVPLFTMAIYTFTIMENISVGENLFTFSVNDQGRNHQGTNVVYSIIGGNNDNKFYVKKLLFGPEYSDQTIGNLVLRSTLDREKYSSYKLLILASNHRAAHLNSTATVSITILDVNDNPPVFTSLEYHVHVREDFPVGNYITSVSAYDYDAGTNADITYNIASGNDNGHFQLEGKTGSIRLIRALDYEDATEFNLTVQVSDGGIVLKNVAFAVVFISVLDANDYVPVFVFPNLECGIHENMPAFSSVCTISALDFDTGPCGYLSYSIQSSCLSTHLGNLGDHNLFIIDSLSGNIRTKQVLDFEHQSKYCFVAQAKDKSNSTATVTVQINVEGLDEFDPVFSQDEYFFYFPEKNEAGQLIGDVKASDCDGGLDGVIYYTLLEQSSFFSVNCSSGSVYLARSFHKKRSSMKKKYGTFELLIKAHSPKQDSKSSTCTVLVNISNSPESYHTLQTANLSVNIAISIIILLFLAICLAVLIGRYILKDTRKCSLKKELPCPSVIDLNMHRQKTSSKHFQEPQIYETTILPFGSIADWLSLIGTMDKRNIDSVCVQPNSYSHGSMEGAIGEDVELKKVNEHPYRKGTRSALSDRGSFKPDSGIPRDSDQFSCQSGENRMMSISQSTEALHYFRELLCNKMLSHTLAKVTVKEIEIMTDLTMECIVAPDSKDLVTPLDSVKDLGENYNWNCLLNWEPSFEPLASVFSDIAELQDESIEMHNFPKGDKSFIFPPPLLTSTAQPDLKSFFSQLPTSLPDVF</sequence>
<evidence type="ECO:0000256" key="8">
    <source>
        <dbReference type="ARBA" id="ARBA00022989"/>
    </source>
</evidence>
<gene>
    <name evidence="17" type="primary">DCHS2</name>
</gene>
<feature type="domain" description="Cadherin" evidence="15">
    <location>
        <begin position="921"/>
        <end position="1016"/>
    </location>
</feature>
<keyword evidence="11" id="KW-0325">Glycoprotein</keyword>
<keyword evidence="10" id="KW-1015">Disulfide bond</keyword>
<feature type="domain" description="Cadherin" evidence="15">
    <location>
        <begin position="705"/>
        <end position="808"/>
    </location>
</feature>
<dbReference type="InterPro" id="IPR015919">
    <property type="entry name" value="Cadherin-like_sf"/>
</dbReference>
<dbReference type="FunFam" id="2.60.40.60:FF:000116">
    <property type="entry name" value="Dachsous cadherin-related 2"/>
    <property type="match status" value="1"/>
</dbReference>
<dbReference type="PRINTS" id="PR00205">
    <property type="entry name" value="CADHERIN"/>
</dbReference>
<keyword evidence="8 14" id="KW-1133">Transmembrane helix</keyword>
<feature type="domain" description="Cadherin" evidence="15">
    <location>
        <begin position="158"/>
        <end position="266"/>
    </location>
</feature>
<dbReference type="PROSITE" id="PS50268">
    <property type="entry name" value="CADHERIN_2"/>
    <property type="match status" value="27"/>
</dbReference>
<feature type="domain" description="Cadherin" evidence="15">
    <location>
        <begin position="2479"/>
        <end position="2594"/>
    </location>
</feature>
<dbReference type="CTD" id="54798"/>
<keyword evidence="16" id="KW-1185">Reference proteome</keyword>
<dbReference type="FunFam" id="2.60.40.60:FF:000010">
    <property type="entry name" value="Cadherin EGF LAG seven-pass G-type receptor 3"/>
    <property type="match status" value="1"/>
</dbReference>
<evidence type="ECO:0000256" key="6">
    <source>
        <dbReference type="ARBA" id="ARBA00022837"/>
    </source>
</evidence>
<dbReference type="FunFam" id="2.60.40.60:FF:000013">
    <property type="entry name" value="Cadherin EGF LAG seven-pass G-type receptor"/>
    <property type="match status" value="2"/>
</dbReference>
<dbReference type="InterPro" id="IPR002126">
    <property type="entry name" value="Cadherin-like_dom"/>
</dbReference>
<keyword evidence="7" id="KW-0130">Cell adhesion</keyword>
<dbReference type="GO" id="GO:0005886">
    <property type="term" value="C:plasma membrane"/>
    <property type="evidence" value="ECO:0007669"/>
    <property type="project" value="InterPro"/>
</dbReference>
<dbReference type="OrthoDB" id="6252479at2759"/>
<dbReference type="InterPro" id="IPR020894">
    <property type="entry name" value="Cadherin_CS"/>
</dbReference>
<comment type="subcellular location">
    <subcellularLocation>
        <location evidence="1">Membrane</location>
        <topology evidence="1">Single-pass membrane protein</topology>
    </subcellularLocation>
</comment>
<evidence type="ECO:0000256" key="5">
    <source>
        <dbReference type="ARBA" id="ARBA00022737"/>
    </source>
</evidence>
<dbReference type="CDD" id="cd11304">
    <property type="entry name" value="Cadherin_repeat"/>
    <property type="match status" value="27"/>
</dbReference>
<keyword evidence="3 14" id="KW-0812">Transmembrane</keyword>
<reference evidence="17" key="1">
    <citation type="submission" date="2025-08" db="UniProtKB">
        <authorList>
            <consortium name="RefSeq"/>
        </authorList>
    </citation>
    <scope>IDENTIFICATION</scope>
    <source>
        <tissue evidence="17">Blood</tissue>
    </source>
</reference>
<keyword evidence="6 12" id="KW-0106">Calcium</keyword>
<feature type="region of interest" description="Disordered" evidence="13">
    <location>
        <begin position="3050"/>
        <end position="3080"/>
    </location>
</feature>
<dbReference type="OMA" id="YRPSYRM"/>
<evidence type="ECO:0000256" key="9">
    <source>
        <dbReference type="ARBA" id="ARBA00023136"/>
    </source>
</evidence>
<dbReference type="PROSITE" id="PS00232">
    <property type="entry name" value="CADHERIN_1"/>
    <property type="match status" value="11"/>
</dbReference>
<dbReference type="FunFam" id="2.60.40.60:FF:000081">
    <property type="entry name" value="protocadherin Fat 4"/>
    <property type="match status" value="1"/>
</dbReference>
<keyword evidence="5" id="KW-0677">Repeat</keyword>
<feature type="domain" description="Cadherin" evidence="15">
    <location>
        <begin position="2375"/>
        <end position="2478"/>
    </location>
</feature>
<feature type="domain" description="Cadherin" evidence="15">
    <location>
        <begin position="2068"/>
        <end position="2169"/>
    </location>
</feature>
<feature type="domain" description="Cadherin" evidence="15">
    <location>
        <begin position="1334"/>
        <end position="1439"/>
    </location>
</feature>
<dbReference type="PANTHER" id="PTHR24026:SF136">
    <property type="entry name" value="PROTOCADHERIN-23"/>
    <property type="match status" value="1"/>
</dbReference>
<keyword evidence="9 14" id="KW-0472">Membrane</keyword>
<evidence type="ECO:0000256" key="7">
    <source>
        <dbReference type="ARBA" id="ARBA00022889"/>
    </source>
</evidence>
<protein>
    <submittedName>
        <fullName evidence="17">Protocadherin-23</fullName>
    </submittedName>
</protein>
<dbReference type="KEGG" id="pgut:117662149"/>
<feature type="domain" description="Cadherin" evidence="15">
    <location>
        <begin position="2595"/>
        <end position="2700"/>
    </location>
</feature>
<dbReference type="FunFam" id="2.60.40.60:FF:000039">
    <property type="entry name" value="FAT atypical cadherin 3"/>
    <property type="match status" value="1"/>
</dbReference>
<feature type="domain" description="Cadherin" evidence="15">
    <location>
        <begin position="2709"/>
        <end position="2812"/>
    </location>
</feature>
<dbReference type="SMART" id="SM00112">
    <property type="entry name" value="CA"/>
    <property type="match status" value="27"/>
</dbReference>
<dbReference type="Pfam" id="PF00028">
    <property type="entry name" value="Cadherin"/>
    <property type="match status" value="25"/>
</dbReference>
<evidence type="ECO:0000259" key="15">
    <source>
        <dbReference type="PROSITE" id="PS50268"/>
    </source>
</evidence>
<feature type="domain" description="Cadherin" evidence="15">
    <location>
        <begin position="1229"/>
        <end position="1346"/>
    </location>
</feature>
<feature type="domain" description="Cadherin" evidence="15">
    <location>
        <begin position="83"/>
        <end position="149"/>
    </location>
</feature>
<feature type="domain" description="Cadherin" evidence="15">
    <location>
        <begin position="810"/>
        <end position="912"/>
    </location>
</feature>
<feature type="domain" description="Cadherin" evidence="15">
    <location>
        <begin position="597"/>
        <end position="704"/>
    </location>
</feature>
<name>A0A6P9B905_PANGU</name>
<feature type="domain" description="Cadherin" evidence="15">
    <location>
        <begin position="2170"/>
        <end position="2274"/>
    </location>
</feature>
<feature type="domain" description="Cadherin" evidence="15">
    <location>
        <begin position="1019"/>
        <end position="1125"/>
    </location>
</feature>
<evidence type="ECO:0000256" key="11">
    <source>
        <dbReference type="ARBA" id="ARBA00023180"/>
    </source>
</evidence>
<evidence type="ECO:0000256" key="10">
    <source>
        <dbReference type="ARBA" id="ARBA00023157"/>
    </source>
</evidence>
<feature type="domain" description="Cadherin" evidence="15">
    <location>
        <begin position="1967"/>
        <end position="2057"/>
    </location>
</feature>
<evidence type="ECO:0000256" key="12">
    <source>
        <dbReference type="PROSITE-ProRule" id="PRU00043"/>
    </source>
</evidence>
<evidence type="ECO:0000256" key="1">
    <source>
        <dbReference type="ARBA" id="ARBA00004167"/>
    </source>
</evidence>
<evidence type="ECO:0000256" key="14">
    <source>
        <dbReference type="SAM" id="Phobius"/>
    </source>
</evidence>
<evidence type="ECO:0000256" key="3">
    <source>
        <dbReference type="ARBA" id="ARBA00022692"/>
    </source>
</evidence>
<feature type="domain" description="Cadherin" evidence="15">
    <location>
        <begin position="1758"/>
        <end position="1861"/>
    </location>
</feature>
<dbReference type="GO" id="GO:0007156">
    <property type="term" value="P:homophilic cell adhesion via plasma membrane adhesion molecules"/>
    <property type="evidence" value="ECO:0007669"/>
    <property type="project" value="InterPro"/>
</dbReference>
<keyword evidence="2" id="KW-0245">EGF-like domain</keyword>
<dbReference type="GO" id="GO:0007163">
    <property type="term" value="P:establishment or maintenance of cell polarity"/>
    <property type="evidence" value="ECO:0007669"/>
    <property type="project" value="UniProtKB-ARBA"/>
</dbReference>
<evidence type="ECO:0000313" key="17">
    <source>
        <dbReference type="RefSeq" id="XP_034267338.1"/>
    </source>
</evidence>
<dbReference type="PANTHER" id="PTHR24026">
    <property type="entry name" value="FAT ATYPICAL CADHERIN-RELATED"/>
    <property type="match status" value="1"/>
</dbReference>
<proteinExistence type="predicted"/>
<dbReference type="FunFam" id="2.60.40.60:FF:000263">
    <property type="entry name" value="LOW QUALITY PROTEIN: protocadherin-23"/>
    <property type="match status" value="1"/>
</dbReference>
<evidence type="ECO:0000256" key="2">
    <source>
        <dbReference type="ARBA" id="ARBA00022536"/>
    </source>
</evidence>
<evidence type="ECO:0000256" key="13">
    <source>
        <dbReference type="SAM" id="MobiDB-lite"/>
    </source>
</evidence>
<feature type="domain" description="Cadherin" evidence="15">
    <location>
        <begin position="387"/>
        <end position="488"/>
    </location>
</feature>
<dbReference type="FunFam" id="2.60.40.60:FF:000255">
    <property type="entry name" value="protocadherin-23 isoform X2"/>
    <property type="match status" value="1"/>
</dbReference>
<feature type="domain" description="Cadherin" evidence="15">
    <location>
        <begin position="267"/>
        <end position="375"/>
    </location>
</feature>
<feature type="transmembrane region" description="Helical" evidence="14">
    <location>
        <begin position="2930"/>
        <end position="2953"/>
    </location>
</feature>
<dbReference type="FunFam" id="2.60.40.60:FF:000020">
    <property type="entry name" value="Dachsous cadherin-related 1b"/>
    <property type="match status" value="7"/>
</dbReference>
<dbReference type="InParanoid" id="A0A6P9B905"/>
<evidence type="ECO:0000313" key="16">
    <source>
        <dbReference type="Proteomes" id="UP001652622"/>
    </source>
</evidence>
<feature type="domain" description="Cadherin" evidence="15">
    <location>
        <begin position="1862"/>
        <end position="1966"/>
    </location>
</feature>
<dbReference type="GO" id="GO:0003007">
    <property type="term" value="P:heart morphogenesis"/>
    <property type="evidence" value="ECO:0007669"/>
    <property type="project" value="UniProtKB-ARBA"/>
</dbReference>
<dbReference type="FunFam" id="2.60.40.60:FF:000226">
    <property type="entry name" value="Dachsous, isoform B"/>
    <property type="match status" value="1"/>
</dbReference>
<dbReference type="GO" id="GO:0048729">
    <property type="term" value="P:tissue morphogenesis"/>
    <property type="evidence" value="ECO:0007669"/>
    <property type="project" value="UniProtKB-ARBA"/>
</dbReference>
<dbReference type="FunFam" id="2.60.40.60:FF:000104">
    <property type="entry name" value="cadherin-23 isoform X1"/>
    <property type="match status" value="2"/>
</dbReference>
<dbReference type="SUPFAM" id="SSF49313">
    <property type="entry name" value="Cadherin-like"/>
    <property type="match status" value="27"/>
</dbReference>
<evidence type="ECO:0000256" key="4">
    <source>
        <dbReference type="ARBA" id="ARBA00022729"/>
    </source>
</evidence>
<feature type="domain" description="Cadherin" evidence="15">
    <location>
        <begin position="1126"/>
        <end position="1228"/>
    </location>
</feature>
<dbReference type="FunFam" id="2.60.40.60:FF:000140">
    <property type="entry name" value="Dachsous cadherin-related 1"/>
    <property type="match status" value="1"/>
</dbReference>
<feature type="domain" description="Cadherin" evidence="15">
    <location>
        <begin position="2274"/>
        <end position="2374"/>
    </location>
</feature>